<dbReference type="FunFam" id="3.30.730.10:FF:000001">
    <property type="entry name" value="Ethylene-responsive transcription factor 2"/>
    <property type="match status" value="1"/>
</dbReference>
<evidence type="ECO:0000256" key="3">
    <source>
        <dbReference type="ARBA" id="ARBA00023125"/>
    </source>
</evidence>
<proteinExistence type="inferred from homology"/>
<feature type="domain" description="AP2/ERF" evidence="8">
    <location>
        <begin position="118"/>
        <end position="176"/>
    </location>
</feature>
<dbReference type="Proteomes" id="UP001157006">
    <property type="component" value="Chromosome 5"/>
</dbReference>
<dbReference type="InterPro" id="IPR044808">
    <property type="entry name" value="ERF_plant"/>
</dbReference>
<keyword evidence="2" id="KW-0805">Transcription regulation</keyword>
<comment type="similarity">
    <text evidence="6">Belongs to the AP2/ERF transcription factor family. ERF subfamily.</text>
</comment>
<dbReference type="EMBL" id="OX451740">
    <property type="protein sequence ID" value="CAI8614316.1"/>
    <property type="molecule type" value="Genomic_DNA"/>
</dbReference>
<keyword evidence="10" id="KW-1185">Reference proteome</keyword>
<dbReference type="PANTHER" id="PTHR31190:SF314">
    <property type="entry name" value="ETHYLENE-RESPONSIVE TRANSCRIPTION FACTOR ERF094"/>
    <property type="match status" value="1"/>
</dbReference>
<evidence type="ECO:0000256" key="7">
    <source>
        <dbReference type="SAM" id="MobiDB-lite"/>
    </source>
</evidence>
<dbReference type="GO" id="GO:0005634">
    <property type="term" value="C:nucleus"/>
    <property type="evidence" value="ECO:0007669"/>
    <property type="project" value="UniProtKB-SubCell"/>
</dbReference>
<evidence type="ECO:0000256" key="6">
    <source>
        <dbReference type="ARBA" id="ARBA00024343"/>
    </source>
</evidence>
<dbReference type="Pfam" id="PF00847">
    <property type="entry name" value="AP2"/>
    <property type="match status" value="1"/>
</dbReference>
<keyword evidence="3" id="KW-0238">DNA-binding</keyword>
<evidence type="ECO:0000256" key="4">
    <source>
        <dbReference type="ARBA" id="ARBA00023163"/>
    </source>
</evidence>
<dbReference type="InterPro" id="IPR036955">
    <property type="entry name" value="AP2/ERF_dom_sf"/>
</dbReference>
<dbReference type="GO" id="GO:0003677">
    <property type="term" value="F:DNA binding"/>
    <property type="evidence" value="ECO:0007669"/>
    <property type="project" value="UniProtKB-KW"/>
</dbReference>
<evidence type="ECO:0000256" key="2">
    <source>
        <dbReference type="ARBA" id="ARBA00023015"/>
    </source>
</evidence>
<name>A0AAV1AWG8_VICFA</name>
<evidence type="ECO:0000256" key="5">
    <source>
        <dbReference type="ARBA" id="ARBA00023242"/>
    </source>
</evidence>
<dbReference type="InterPro" id="IPR001471">
    <property type="entry name" value="AP2/ERF_dom"/>
</dbReference>
<evidence type="ECO:0000313" key="10">
    <source>
        <dbReference type="Proteomes" id="UP001157006"/>
    </source>
</evidence>
<feature type="region of interest" description="Disordered" evidence="7">
    <location>
        <begin position="94"/>
        <end position="116"/>
    </location>
</feature>
<dbReference type="CDD" id="cd00018">
    <property type="entry name" value="AP2"/>
    <property type="match status" value="1"/>
</dbReference>
<dbReference type="InterPro" id="IPR016177">
    <property type="entry name" value="DNA-bd_dom_sf"/>
</dbReference>
<reference evidence="9 10" key="1">
    <citation type="submission" date="2023-01" db="EMBL/GenBank/DDBJ databases">
        <authorList>
            <person name="Kreplak J."/>
        </authorList>
    </citation>
    <scope>NUCLEOTIDE SEQUENCE [LARGE SCALE GENOMIC DNA]</scope>
</reference>
<sequence>MDFDSHLFQNQNQNLLYFPQNSYFNNFSWELENFDNFFIEDINFNNQSQTQTQTHTNESISSSLSSTESNSLVSVLSNESIEVSSNTTYTQLIKETQTSSPSPLPLPPPQIKESNKRTFRGVRTRPWGKFAAEIRDSTRKGVRVWIGTFDTAEAAALAYDQAAFSTRGSLAVLNFPEEVVRESLKEMSRNSKPLEEGTSPVLALKRKHIIRKKSNKVSKKKIKSEQQIQIQKETKNANVNSQNVFVFEDLGAEYLEQLLSLTS</sequence>
<evidence type="ECO:0000259" key="8">
    <source>
        <dbReference type="PROSITE" id="PS51032"/>
    </source>
</evidence>
<dbReference type="AlphaFoldDB" id="A0AAV1AWG8"/>
<dbReference type="SMART" id="SM00380">
    <property type="entry name" value="AP2"/>
    <property type="match status" value="1"/>
</dbReference>
<dbReference type="PANTHER" id="PTHR31190">
    <property type="entry name" value="DNA-BINDING DOMAIN"/>
    <property type="match status" value="1"/>
</dbReference>
<dbReference type="GO" id="GO:0009873">
    <property type="term" value="P:ethylene-activated signaling pathway"/>
    <property type="evidence" value="ECO:0007669"/>
    <property type="project" value="InterPro"/>
</dbReference>
<gene>
    <name evidence="9" type="ORF">VFH_V124080</name>
</gene>
<dbReference type="SUPFAM" id="SSF54171">
    <property type="entry name" value="DNA-binding domain"/>
    <property type="match status" value="1"/>
</dbReference>
<evidence type="ECO:0000313" key="9">
    <source>
        <dbReference type="EMBL" id="CAI8614316.1"/>
    </source>
</evidence>
<protein>
    <recommendedName>
        <fullName evidence="8">AP2/ERF domain-containing protein</fullName>
    </recommendedName>
</protein>
<comment type="subcellular location">
    <subcellularLocation>
        <location evidence="1">Nucleus</location>
    </subcellularLocation>
</comment>
<keyword evidence="4" id="KW-0804">Transcription</keyword>
<dbReference type="PROSITE" id="PS51032">
    <property type="entry name" value="AP2_ERF"/>
    <property type="match status" value="1"/>
</dbReference>
<evidence type="ECO:0000256" key="1">
    <source>
        <dbReference type="ARBA" id="ARBA00004123"/>
    </source>
</evidence>
<dbReference type="Gene3D" id="3.30.730.10">
    <property type="entry name" value="AP2/ERF domain"/>
    <property type="match status" value="1"/>
</dbReference>
<organism evidence="9 10">
    <name type="scientific">Vicia faba</name>
    <name type="common">Broad bean</name>
    <name type="synonym">Faba vulgaris</name>
    <dbReference type="NCBI Taxonomy" id="3906"/>
    <lineage>
        <taxon>Eukaryota</taxon>
        <taxon>Viridiplantae</taxon>
        <taxon>Streptophyta</taxon>
        <taxon>Embryophyta</taxon>
        <taxon>Tracheophyta</taxon>
        <taxon>Spermatophyta</taxon>
        <taxon>Magnoliopsida</taxon>
        <taxon>eudicotyledons</taxon>
        <taxon>Gunneridae</taxon>
        <taxon>Pentapetalae</taxon>
        <taxon>rosids</taxon>
        <taxon>fabids</taxon>
        <taxon>Fabales</taxon>
        <taxon>Fabaceae</taxon>
        <taxon>Papilionoideae</taxon>
        <taxon>50 kb inversion clade</taxon>
        <taxon>NPAAA clade</taxon>
        <taxon>Hologalegina</taxon>
        <taxon>IRL clade</taxon>
        <taxon>Fabeae</taxon>
        <taxon>Vicia</taxon>
    </lineage>
</organism>
<dbReference type="GO" id="GO:0003700">
    <property type="term" value="F:DNA-binding transcription factor activity"/>
    <property type="evidence" value="ECO:0007669"/>
    <property type="project" value="InterPro"/>
</dbReference>
<dbReference type="PRINTS" id="PR00367">
    <property type="entry name" value="ETHRSPELEMNT"/>
</dbReference>
<accession>A0AAV1AWG8</accession>
<keyword evidence="5" id="KW-0539">Nucleus</keyword>